<accession>A0A2I2KXY2</accession>
<name>A0A2I2KXY2_9ACTN</name>
<feature type="binding site" evidence="3">
    <location>
        <begin position="183"/>
        <end position="184"/>
    </location>
    <ligand>
        <name>S-adenosyl-L-methionine</name>
        <dbReference type="ChEBI" id="CHEBI:59789"/>
    </ligand>
</feature>
<gene>
    <name evidence="3 6" type="primary">egtD</name>
    <name evidence="6" type="ORF">FRACA_480013</name>
</gene>
<dbReference type="PANTHER" id="PTHR43397:SF1">
    <property type="entry name" value="ERGOTHIONEINE BIOSYNTHESIS PROTEIN 1"/>
    <property type="match status" value="1"/>
</dbReference>
<dbReference type="NCBIfam" id="TIGR03438">
    <property type="entry name" value="egtD_ergothio"/>
    <property type="match status" value="1"/>
</dbReference>
<dbReference type="GO" id="GO:0052699">
    <property type="term" value="P:ergothioneine biosynthetic process"/>
    <property type="evidence" value="ECO:0007669"/>
    <property type="project" value="UniProtKB-UniRule"/>
</dbReference>
<dbReference type="InterPro" id="IPR035094">
    <property type="entry name" value="EgtD"/>
</dbReference>
<feature type="binding site" evidence="3">
    <location>
        <begin position="324"/>
        <end position="326"/>
    </location>
    <ligand>
        <name>L-histidine</name>
        <dbReference type="ChEBI" id="CHEBI:57595"/>
    </ligand>
</feature>
<dbReference type="Proteomes" id="UP000234331">
    <property type="component" value="Unassembled WGS sequence"/>
</dbReference>
<dbReference type="InterPro" id="IPR032888">
    <property type="entry name" value="EgtD_Actinobacteria"/>
</dbReference>
<evidence type="ECO:0000313" key="6">
    <source>
        <dbReference type="EMBL" id="SNQ50524.1"/>
    </source>
</evidence>
<feature type="binding site" evidence="3">
    <location>
        <position position="134"/>
    </location>
    <ligand>
        <name>S-adenosyl-L-methionine</name>
        <dbReference type="ChEBI" id="CHEBI:59789"/>
    </ligand>
</feature>
<dbReference type="EC" id="2.1.1.44" evidence="3"/>
<keyword evidence="3" id="KW-0949">S-adenosyl-L-methionine</keyword>
<dbReference type="EMBL" id="FZMO01000423">
    <property type="protein sequence ID" value="SNQ50524.1"/>
    <property type="molecule type" value="Genomic_DNA"/>
</dbReference>
<feature type="binding site" evidence="3">
    <location>
        <position position="248"/>
    </location>
    <ligand>
        <name>L-histidine</name>
        <dbReference type="ChEBI" id="CHEBI:57595"/>
    </ligand>
</feature>
<reference evidence="6 7" key="1">
    <citation type="submission" date="2017-06" db="EMBL/GenBank/DDBJ databases">
        <authorList>
            <person name="Kim H.J."/>
            <person name="Triplett B.A."/>
        </authorList>
    </citation>
    <scope>NUCLEOTIDE SEQUENCE [LARGE SCALE GENOMIC DNA]</scope>
    <source>
        <strain evidence="6">FRACA_ARgP5</strain>
    </source>
</reference>
<feature type="binding site" evidence="3">
    <location>
        <position position="98"/>
    </location>
    <ligand>
        <name>L-histidine</name>
        <dbReference type="ChEBI" id="CHEBI:57595"/>
    </ligand>
</feature>
<comment type="similarity">
    <text evidence="3">Belongs to the methyltransferase superfamily. EgtD family.</text>
</comment>
<comment type="pathway">
    <text evidence="3">Amino-acid biosynthesis; ergothioneine biosynthesis.</text>
</comment>
<feature type="region of interest" description="Disordered" evidence="4">
    <location>
        <begin position="1"/>
        <end position="26"/>
    </location>
</feature>
<evidence type="ECO:0000256" key="3">
    <source>
        <dbReference type="HAMAP-Rule" id="MF_02037"/>
    </source>
</evidence>
<dbReference type="InterPro" id="IPR029063">
    <property type="entry name" value="SAM-dependent_MTases_sf"/>
</dbReference>
<dbReference type="InterPro" id="IPR017804">
    <property type="entry name" value="MeTrfase_EgtD-like"/>
</dbReference>
<evidence type="ECO:0000256" key="2">
    <source>
        <dbReference type="ARBA" id="ARBA00022679"/>
    </source>
</evidence>
<dbReference type="PIRSF" id="PIRSF018005">
    <property type="entry name" value="UCP018005"/>
    <property type="match status" value="1"/>
</dbReference>
<evidence type="ECO:0000313" key="7">
    <source>
        <dbReference type="Proteomes" id="UP000234331"/>
    </source>
</evidence>
<feature type="domain" description="Histidine-specific methyltransferase SAM-dependent" evidence="5">
    <location>
        <begin position="61"/>
        <end position="362"/>
    </location>
</feature>
<feature type="binding site" evidence="3">
    <location>
        <position position="208"/>
    </location>
    <ligand>
        <name>L-histidine</name>
        <dbReference type="ChEBI" id="CHEBI:57595"/>
    </ligand>
</feature>
<dbReference type="Gene3D" id="3.40.50.150">
    <property type="entry name" value="Vaccinia Virus protein VP39"/>
    <property type="match status" value="1"/>
</dbReference>
<keyword evidence="2 3" id="KW-0808">Transferase</keyword>
<keyword evidence="7" id="KW-1185">Reference proteome</keyword>
<proteinExistence type="inferred from homology"/>
<dbReference type="SUPFAM" id="SSF53335">
    <property type="entry name" value="S-adenosyl-L-methionine-dependent methyltransferases"/>
    <property type="match status" value="1"/>
</dbReference>
<dbReference type="InterPro" id="IPR051128">
    <property type="entry name" value="EgtD_Methyltrsf_superfamily"/>
</dbReference>
<feature type="binding site" evidence="3">
    <location>
        <position position="155"/>
    </location>
    <ligand>
        <name>S-adenosyl-L-methionine</name>
        <dbReference type="ChEBI" id="CHEBI:59789"/>
    </ligand>
</feature>
<protein>
    <recommendedName>
        <fullName evidence="3">Histidine N-alpha-methyltransferase</fullName>
        <ecNumber evidence="3">2.1.1.44</ecNumber>
    </recommendedName>
    <alternativeName>
        <fullName evidence="3">Histidine trimethyltransferase</fullName>
    </alternativeName>
</protein>
<dbReference type="Pfam" id="PF10017">
    <property type="entry name" value="Methyltransf_33"/>
    <property type="match status" value="1"/>
</dbReference>
<keyword evidence="1 3" id="KW-0489">Methyltransferase</keyword>
<dbReference type="PANTHER" id="PTHR43397">
    <property type="entry name" value="ERGOTHIONEINE BIOSYNTHESIS PROTEIN 1"/>
    <property type="match status" value="1"/>
</dbReference>
<dbReference type="GO" id="GO:0032259">
    <property type="term" value="P:methylation"/>
    <property type="evidence" value="ECO:0007669"/>
    <property type="project" value="UniProtKB-KW"/>
</dbReference>
<dbReference type="HAMAP" id="MF_02037">
    <property type="entry name" value="EgtD"/>
    <property type="match status" value="1"/>
</dbReference>
<feature type="binding site" evidence="3">
    <location>
        <position position="128"/>
    </location>
    <ligand>
        <name>S-adenosyl-L-methionine</name>
        <dbReference type="ChEBI" id="CHEBI:59789"/>
    </ligand>
</feature>
<comment type="subunit">
    <text evidence="3">Monomer.</text>
</comment>
<dbReference type="GO" id="GO:0008276">
    <property type="term" value="F:protein methyltransferase activity"/>
    <property type="evidence" value="ECO:0007669"/>
    <property type="project" value="InterPro"/>
</dbReference>
<dbReference type="UniPathway" id="UPA01014"/>
<evidence type="ECO:0000256" key="4">
    <source>
        <dbReference type="SAM" id="MobiDB-lite"/>
    </source>
</evidence>
<dbReference type="GO" id="GO:0052706">
    <property type="term" value="F:L-histidine N(alpha)-methyltransferase activity"/>
    <property type="evidence" value="ECO:0007669"/>
    <property type="project" value="UniProtKB-UniRule"/>
</dbReference>
<dbReference type="AlphaFoldDB" id="A0A2I2KXY2"/>
<sequence length="372" mass="40109">MSMEGATMTPRTPTTAPAGTATPTDSADAAIRAGQLRTDDAGSRLTLERHVRDTDRAVALARDVVTGLTSIPRALPPKWFYDATGGMLFDEITRLPEYYPTRRERAILDRHAGDIAAACPADTLVELGSGTSTKTRLLLDALRDGGSLRRFVPFDVDEQTLARAGQGLLAAYPDLTVHAVVGDFERHLGRLPAGGRRLVAFLGGTIGNMRPAVRTEFLRTVRAQTAPDDALLLGTDLVKDPDRLVAAYDDGAGVTAAFNRNVLTVINRELGADFDVRGFAHIALWNAADSWIEMRLRAVRDQRVSIDALALTVDFERGEDLLTEISAKFTPDRLDAELAAAGWATAQRWTDPDGDFAVTLATPSSHPVAAPI</sequence>
<organism evidence="6 7">
    <name type="scientific">Frankia canadensis</name>
    <dbReference type="NCBI Taxonomy" id="1836972"/>
    <lineage>
        <taxon>Bacteria</taxon>
        <taxon>Bacillati</taxon>
        <taxon>Actinomycetota</taxon>
        <taxon>Actinomycetes</taxon>
        <taxon>Frankiales</taxon>
        <taxon>Frankiaceae</taxon>
        <taxon>Frankia</taxon>
    </lineage>
</organism>
<comment type="catalytic activity">
    <reaction evidence="3">
        <text>L-histidine + 3 S-adenosyl-L-methionine = hercynine + 3 S-adenosyl-L-homocysteine + 3 H(+)</text>
        <dbReference type="Rhea" id="RHEA:38471"/>
        <dbReference type="ChEBI" id="CHEBI:15378"/>
        <dbReference type="ChEBI" id="CHEBI:15781"/>
        <dbReference type="ChEBI" id="CHEBI:57595"/>
        <dbReference type="ChEBI" id="CHEBI:57856"/>
        <dbReference type="ChEBI" id="CHEBI:59789"/>
        <dbReference type="EC" id="2.1.1.44"/>
    </reaction>
</comment>
<evidence type="ECO:0000256" key="1">
    <source>
        <dbReference type="ARBA" id="ARBA00022603"/>
    </source>
</evidence>
<dbReference type="InterPro" id="IPR019257">
    <property type="entry name" value="MeTrfase_dom"/>
</dbReference>
<evidence type="ECO:0000259" key="5">
    <source>
        <dbReference type="Pfam" id="PF10017"/>
    </source>
</evidence>
<comment type="function">
    <text evidence="3">Catalyzes the SAM-dependent triple methylation of the alpha-amino group of histidine to form hercynine, a step in the biosynthesis pathway of ergothioneine.</text>
</comment>